<evidence type="ECO:0000256" key="5">
    <source>
        <dbReference type="ARBA" id="ARBA00022989"/>
    </source>
</evidence>
<dbReference type="InterPro" id="IPR003400">
    <property type="entry name" value="ExbD"/>
</dbReference>
<protein>
    <submittedName>
        <fullName evidence="8">Outer membrane transport energization protein ExbD</fullName>
    </submittedName>
</protein>
<name>A0A2M8W034_9RHOB</name>
<evidence type="ECO:0000313" key="9">
    <source>
        <dbReference type="Proteomes" id="UP000228531"/>
    </source>
</evidence>
<dbReference type="Pfam" id="PF02472">
    <property type="entry name" value="ExbD"/>
    <property type="match status" value="1"/>
</dbReference>
<keyword evidence="3" id="KW-1003">Cell membrane</keyword>
<dbReference type="GO" id="GO:0022857">
    <property type="term" value="F:transmembrane transporter activity"/>
    <property type="evidence" value="ECO:0007669"/>
    <property type="project" value="InterPro"/>
</dbReference>
<organism evidence="8 9">
    <name type="scientific">Yoonia maricola</name>
    <dbReference type="NCBI Taxonomy" id="420999"/>
    <lineage>
        <taxon>Bacteria</taxon>
        <taxon>Pseudomonadati</taxon>
        <taxon>Pseudomonadota</taxon>
        <taxon>Alphaproteobacteria</taxon>
        <taxon>Rhodobacterales</taxon>
        <taxon>Paracoccaceae</taxon>
        <taxon>Yoonia</taxon>
    </lineage>
</organism>
<evidence type="ECO:0000256" key="7">
    <source>
        <dbReference type="RuleBase" id="RU003879"/>
    </source>
</evidence>
<evidence type="ECO:0000313" key="8">
    <source>
        <dbReference type="EMBL" id="PJI84281.1"/>
    </source>
</evidence>
<reference evidence="8 9" key="1">
    <citation type="submission" date="2017-11" db="EMBL/GenBank/DDBJ databases">
        <title>Genomic Encyclopedia of Archaeal and Bacterial Type Strains, Phase II (KMG-II): From Individual Species to Whole Genera.</title>
        <authorList>
            <person name="Goeker M."/>
        </authorList>
    </citation>
    <scope>NUCLEOTIDE SEQUENCE [LARGE SCALE GENOMIC DNA]</scope>
    <source>
        <strain evidence="8 9">DSM 29128</strain>
    </source>
</reference>
<evidence type="ECO:0000256" key="3">
    <source>
        <dbReference type="ARBA" id="ARBA00022475"/>
    </source>
</evidence>
<keyword evidence="7" id="KW-0653">Protein transport</keyword>
<dbReference type="GO" id="GO:0015031">
    <property type="term" value="P:protein transport"/>
    <property type="evidence" value="ECO:0007669"/>
    <property type="project" value="UniProtKB-KW"/>
</dbReference>
<evidence type="ECO:0000256" key="2">
    <source>
        <dbReference type="ARBA" id="ARBA00005811"/>
    </source>
</evidence>
<dbReference type="AlphaFoldDB" id="A0A2M8W034"/>
<keyword evidence="5" id="KW-1133">Transmembrane helix</keyword>
<proteinExistence type="inferred from homology"/>
<accession>A0A2M8W034</accession>
<evidence type="ECO:0000256" key="4">
    <source>
        <dbReference type="ARBA" id="ARBA00022692"/>
    </source>
</evidence>
<gene>
    <name evidence="8" type="ORF">BC777_3822</name>
</gene>
<comment type="similarity">
    <text evidence="2 7">Belongs to the ExbD/TolR family.</text>
</comment>
<comment type="subcellular location">
    <subcellularLocation>
        <location evidence="1">Cell membrane</location>
        <topology evidence="1">Single-pass membrane protein</topology>
    </subcellularLocation>
    <subcellularLocation>
        <location evidence="7">Cell membrane</location>
        <topology evidence="7">Single-pass type II membrane protein</topology>
    </subcellularLocation>
</comment>
<keyword evidence="9" id="KW-1185">Reference proteome</keyword>
<keyword evidence="6" id="KW-0472">Membrane</keyword>
<dbReference type="EMBL" id="PGTY01000005">
    <property type="protein sequence ID" value="PJI84281.1"/>
    <property type="molecule type" value="Genomic_DNA"/>
</dbReference>
<keyword evidence="7" id="KW-0813">Transport</keyword>
<dbReference type="GO" id="GO:0005886">
    <property type="term" value="C:plasma membrane"/>
    <property type="evidence" value="ECO:0007669"/>
    <property type="project" value="UniProtKB-SubCell"/>
</dbReference>
<comment type="caution">
    <text evidence="8">The sequence shown here is derived from an EMBL/GenBank/DDBJ whole genome shotgun (WGS) entry which is preliminary data.</text>
</comment>
<sequence>MSLTPLVDVIFLLLLFFMLTSTFSRYGEIEVSAAASGAGAASGAAFLQLGEADVRLAGRPVAFSSLPAELTGARVLVSLEPGVSSQRLIDLLAVLRAVPDLSLTVLQ</sequence>
<keyword evidence="4 7" id="KW-0812">Transmembrane</keyword>
<evidence type="ECO:0000256" key="1">
    <source>
        <dbReference type="ARBA" id="ARBA00004162"/>
    </source>
</evidence>
<evidence type="ECO:0000256" key="6">
    <source>
        <dbReference type="ARBA" id="ARBA00023136"/>
    </source>
</evidence>
<dbReference type="Proteomes" id="UP000228531">
    <property type="component" value="Unassembled WGS sequence"/>
</dbReference>